<evidence type="ECO:0000259" key="10">
    <source>
        <dbReference type="Pfam" id="PF02668"/>
    </source>
</evidence>
<protein>
    <recommendedName>
        <fullName evidence="14">Gamma-butyrobetaine dioxygenase</fullName>
    </recommendedName>
</protein>
<dbReference type="GO" id="GO:0045329">
    <property type="term" value="P:carnitine biosynthetic process"/>
    <property type="evidence" value="ECO:0007669"/>
    <property type="project" value="UniProtKB-KW"/>
</dbReference>
<evidence type="ECO:0000256" key="4">
    <source>
        <dbReference type="ARBA" id="ARBA00008654"/>
    </source>
</evidence>
<feature type="domain" description="Gamma-butyrobetaine hydroxylase-like N-terminal" evidence="11">
    <location>
        <begin position="65"/>
        <end position="135"/>
    </location>
</feature>
<reference evidence="12" key="2">
    <citation type="submission" date="2022-10" db="EMBL/GenBank/DDBJ databases">
        <authorList>
            <consortium name="ENA_rothamsted_submissions"/>
            <consortium name="culmorum"/>
            <person name="King R."/>
        </authorList>
    </citation>
    <scope>NUCLEOTIDE SEQUENCE</scope>
</reference>
<dbReference type="InterPro" id="IPR010376">
    <property type="entry name" value="GBBH-like_N"/>
</dbReference>
<keyword evidence="6" id="KW-0124">Carnitine biosynthesis</keyword>
<sequence length="432" mass="51029">MFQNLLKSLVIRKSSSLRKFLPLYSTKLQSFSTSFISNCKVNASINIQNETIELTSNVKDSDSIKALKFPFVWLRDNCKCEKCHHPTSSSRIINWEKFDVTVKPKNIMYDDENNILKIEWNDKSGHISEYEYDWLDERNFSDENRNIYLNKFYRPAKILLNKIDMQHKLEYFDYHKVIQDDMELYKWLRSLITHGIAIITCVPETESEVRVLANRVAFIRRTHYGEEFIVKAKEGTSNVAYLPENLQMHTDLPYYDYAPGANLLHCLVQAKSEGAENLLTDGFYIADKMRNEYPKEFEILTKVLVNWSDIGQEDNIHFHSLNRAPMICLDYEGNIDRINHSIPQRDSFFTVPLKDVKLWYKALALFVDLIYNEALEMKTKEGTVLCFDNTRLIHGRKKYLDTKDNRRHIIGAYLDWDELYSRYRVLQNIFEI</sequence>
<keyword evidence="5" id="KW-0479">Metal-binding</keyword>
<dbReference type="SUPFAM" id="SSF51197">
    <property type="entry name" value="Clavaminate synthase-like"/>
    <property type="match status" value="1"/>
</dbReference>
<evidence type="ECO:0000256" key="8">
    <source>
        <dbReference type="ARBA" id="ARBA00023002"/>
    </source>
</evidence>
<dbReference type="Pfam" id="PF02668">
    <property type="entry name" value="TauD"/>
    <property type="match status" value="1"/>
</dbReference>
<dbReference type="InterPro" id="IPR050411">
    <property type="entry name" value="AlphaKG_dependent_hydroxylases"/>
</dbReference>
<keyword evidence="13" id="KW-1185">Reference proteome</keyword>
<evidence type="ECO:0000256" key="6">
    <source>
        <dbReference type="ARBA" id="ARBA00022873"/>
    </source>
</evidence>
<reference evidence="12" key="1">
    <citation type="submission" date="2022-01" db="EMBL/GenBank/DDBJ databases">
        <authorList>
            <person name="King R."/>
        </authorList>
    </citation>
    <scope>NUCLEOTIDE SEQUENCE</scope>
</reference>
<dbReference type="FunFam" id="3.30.2020.30:FF:000002">
    <property type="entry name" value="Putative gamma-butyrobetaine dioxygenase"/>
    <property type="match status" value="1"/>
</dbReference>
<name>A0A9N9RS59_9DIPT</name>
<organism evidence="12 13">
    <name type="scientific">Chironomus riparius</name>
    <dbReference type="NCBI Taxonomy" id="315576"/>
    <lineage>
        <taxon>Eukaryota</taxon>
        <taxon>Metazoa</taxon>
        <taxon>Ecdysozoa</taxon>
        <taxon>Arthropoda</taxon>
        <taxon>Hexapoda</taxon>
        <taxon>Insecta</taxon>
        <taxon>Pterygota</taxon>
        <taxon>Neoptera</taxon>
        <taxon>Endopterygota</taxon>
        <taxon>Diptera</taxon>
        <taxon>Nematocera</taxon>
        <taxon>Chironomoidea</taxon>
        <taxon>Chironomidae</taxon>
        <taxon>Chironominae</taxon>
        <taxon>Chironomus</taxon>
    </lineage>
</organism>
<dbReference type="EMBL" id="OU895878">
    <property type="protein sequence ID" value="CAG9803940.1"/>
    <property type="molecule type" value="Genomic_DNA"/>
</dbReference>
<dbReference type="Gene3D" id="3.30.2020.30">
    <property type="match status" value="1"/>
</dbReference>
<evidence type="ECO:0000256" key="9">
    <source>
        <dbReference type="ARBA" id="ARBA00023004"/>
    </source>
</evidence>
<dbReference type="InterPro" id="IPR003819">
    <property type="entry name" value="TauD/TfdA-like"/>
</dbReference>
<evidence type="ECO:0000256" key="2">
    <source>
        <dbReference type="ARBA" id="ARBA00001961"/>
    </source>
</evidence>
<proteinExistence type="inferred from homology"/>
<dbReference type="InterPro" id="IPR038492">
    <property type="entry name" value="GBBH-like_N_sf"/>
</dbReference>
<evidence type="ECO:0000256" key="7">
    <source>
        <dbReference type="ARBA" id="ARBA00022964"/>
    </source>
</evidence>
<keyword evidence="7" id="KW-0223">Dioxygenase</keyword>
<evidence type="ECO:0000259" key="11">
    <source>
        <dbReference type="Pfam" id="PF06155"/>
    </source>
</evidence>
<dbReference type="GO" id="GO:0005739">
    <property type="term" value="C:mitochondrion"/>
    <property type="evidence" value="ECO:0007669"/>
    <property type="project" value="TreeGrafter"/>
</dbReference>
<keyword evidence="8" id="KW-0560">Oxidoreductase</keyword>
<dbReference type="GO" id="GO:0046872">
    <property type="term" value="F:metal ion binding"/>
    <property type="evidence" value="ECO:0007669"/>
    <property type="project" value="UniProtKB-KW"/>
</dbReference>
<dbReference type="OrthoDB" id="406634at2759"/>
<comment type="similarity">
    <text evidence="4">Belongs to the gamma-BBH/TMLD family.</text>
</comment>
<dbReference type="Gene3D" id="3.60.130.10">
    <property type="entry name" value="Clavaminate synthase-like"/>
    <property type="match status" value="1"/>
</dbReference>
<dbReference type="Proteomes" id="UP001153620">
    <property type="component" value="Chromosome 2"/>
</dbReference>
<accession>A0A9N9RS59</accession>
<evidence type="ECO:0000256" key="3">
    <source>
        <dbReference type="ARBA" id="ARBA00005022"/>
    </source>
</evidence>
<dbReference type="Pfam" id="PF06155">
    <property type="entry name" value="GBBH-like_N"/>
    <property type="match status" value="1"/>
</dbReference>
<comment type="cofactor">
    <cofactor evidence="2">
        <name>L-ascorbate</name>
        <dbReference type="ChEBI" id="CHEBI:38290"/>
    </cofactor>
</comment>
<comment type="cofactor">
    <cofactor evidence="1">
        <name>Fe(2+)</name>
        <dbReference type="ChEBI" id="CHEBI:29033"/>
    </cofactor>
</comment>
<keyword evidence="9" id="KW-0408">Iron</keyword>
<evidence type="ECO:0000313" key="13">
    <source>
        <dbReference type="Proteomes" id="UP001153620"/>
    </source>
</evidence>
<dbReference type="PANTHER" id="PTHR10696">
    <property type="entry name" value="GAMMA-BUTYROBETAINE HYDROXYLASE-RELATED"/>
    <property type="match status" value="1"/>
</dbReference>
<dbReference type="AlphaFoldDB" id="A0A9N9RS59"/>
<evidence type="ECO:0008006" key="14">
    <source>
        <dbReference type="Google" id="ProtNLM"/>
    </source>
</evidence>
<evidence type="ECO:0000256" key="5">
    <source>
        <dbReference type="ARBA" id="ARBA00022723"/>
    </source>
</evidence>
<evidence type="ECO:0000313" key="12">
    <source>
        <dbReference type="EMBL" id="CAG9803940.1"/>
    </source>
</evidence>
<feature type="domain" description="TauD/TfdA-like" evidence="10">
    <location>
        <begin position="171"/>
        <end position="413"/>
    </location>
</feature>
<evidence type="ECO:0000256" key="1">
    <source>
        <dbReference type="ARBA" id="ARBA00001954"/>
    </source>
</evidence>
<dbReference type="PANTHER" id="PTHR10696:SF33">
    <property type="entry name" value="GAMMA-BUTYROBETAINE DIOXYGENASE"/>
    <property type="match status" value="1"/>
</dbReference>
<dbReference type="GO" id="GO:0016706">
    <property type="term" value="F:2-oxoglutarate-dependent dioxygenase activity"/>
    <property type="evidence" value="ECO:0007669"/>
    <property type="project" value="UniProtKB-ARBA"/>
</dbReference>
<dbReference type="FunFam" id="3.60.130.10:FF:000001">
    <property type="entry name" value="Trimethyllysine dioxygenase, mitochondrial"/>
    <property type="match status" value="1"/>
</dbReference>
<dbReference type="InterPro" id="IPR042098">
    <property type="entry name" value="TauD-like_sf"/>
</dbReference>
<gene>
    <name evidence="12" type="ORF">CHIRRI_LOCUS6835</name>
</gene>
<comment type="pathway">
    <text evidence="3">Amine and polyamine biosynthesis; carnitine biosynthesis.</text>
</comment>
<dbReference type="CDD" id="cd00250">
    <property type="entry name" value="CAS_like"/>
    <property type="match status" value="1"/>
</dbReference>